<sequence>MPLRSTRTLRQVTKTKILAGVDPHTSLAKKLSAARLTRTASKQQLNKQNNDNEEKLNNLVSLSLHDNDEVADNASHFFSIETRLELKERLVALQQQLNGLLVATKLAWMKCFASGSEPHLVAPSPQRRHSSTTCATPKAALVAATDIVTKGETLAMNLQLAFAKAVSTSNCPIKEYENLVARVETEFQEFQTLVRDVAHRSFATAQHILPIESTEEPVASPDKIKAIEKHHAAMSFDLPSMKRYCAKVAPPYSSYLNNKK</sequence>
<accession>K3WTC3</accession>
<dbReference type="Proteomes" id="UP000019132">
    <property type="component" value="Unassembled WGS sequence"/>
</dbReference>
<evidence type="ECO:0000256" key="1">
    <source>
        <dbReference type="SAM" id="Coils"/>
    </source>
</evidence>
<organism evidence="2 3">
    <name type="scientific">Globisporangium ultimum (strain ATCC 200006 / CBS 805.95 / DAOM BR144)</name>
    <name type="common">Pythium ultimum</name>
    <dbReference type="NCBI Taxonomy" id="431595"/>
    <lineage>
        <taxon>Eukaryota</taxon>
        <taxon>Sar</taxon>
        <taxon>Stramenopiles</taxon>
        <taxon>Oomycota</taxon>
        <taxon>Peronosporomycetes</taxon>
        <taxon>Pythiales</taxon>
        <taxon>Pythiaceae</taxon>
        <taxon>Globisporangium</taxon>
    </lineage>
</organism>
<dbReference type="EnsemblProtists" id="PYU1_T008217">
    <property type="protein sequence ID" value="PYU1_T008217"/>
    <property type="gene ID" value="PYU1_G008201"/>
</dbReference>
<evidence type="ECO:0000313" key="2">
    <source>
        <dbReference type="EnsemblProtists" id="PYU1_T008217"/>
    </source>
</evidence>
<dbReference type="VEuPathDB" id="FungiDB:PYU1_G008201"/>
<protein>
    <submittedName>
        <fullName evidence="2">Uncharacterized protein</fullName>
    </submittedName>
</protein>
<proteinExistence type="predicted"/>
<reference evidence="2" key="3">
    <citation type="submission" date="2015-02" db="UniProtKB">
        <authorList>
            <consortium name="EnsemblProtists"/>
        </authorList>
    </citation>
    <scope>IDENTIFICATION</scope>
    <source>
        <strain evidence="2">DAOM BR144</strain>
    </source>
</reference>
<keyword evidence="3" id="KW-1185">Reference proteome</keyword>
<feature type="coiled-coil region" evidence="1">
    <location>
        <begin position="42"/>
        <end position="103"/>
    </location>
</feature>
<dbReference type="OMA" id="CKHVAPP"/>
<reference evidence="3" key="2">
    <citation type="submission" date="2010-04" db="EMBL/GenBank/DDBJ databases">
        <authorList>
            <person name="Buell R."/>
            <person name="Hamilton J."/>
            <person name="Hostetler J."/>
        </authorList>
    </citation>
    <scope>NUCLEOTIDE SEQUENCE [LARGE SCALE GENOMIC DNA]</scope>
    <source>
        <strain evidence="3">DAOM:BR144</strain>
    </source>
</reference>
<reference evidence="3" key="1">
    <citation type="journal article" date="2010" name="Genome Biol.">
        <title>Genome sequence of the necrotrophic plant pathogen Pythium ultimum reveals original pathogenicity mechanisms and effector repertoire.</title>
        <authorList>
            <person name="Levesque C.A."/>
            <person name="Brouwer H."/>
            <person name="Cano L."/>
            <person name="Hamilton J.P."/>
            <person name="Holt C."/>
            <person name="Huitema E."/>
            <person name="Raffaele S."/>
            <person name="Robideau G.P."/>
            <person name="Thines M."/>
            <person name="Win J."/>
            <person name="Zerillo M.M."/>
            <person name="Beakes G.W."/>
            <person name="Boore J.L."/>
            <person name="Busam D."/>
            <person name="Dumas B."/>
            <person name="Ferriera S."/>
            <person name="Fuerstenberg S.I."/>
            <person name="Gachon C.M."/>
            <person name="Gaulin E."/>
            <person name="Govers F."/>
            <person name="Grenville-Briggs L."/>
            <person name="Horner N."/>
            <person name="Hostetler J."/>
            <person name="Jiang R.H."/>
            <person name="Johnson J."/>
            <person name="Krajaejun T."/>
            <person name="Lin H."/>
            <person name="Meijer H.J."/>
            <person name="Moore B."/>
            <person name="Morris P."/>
            <person name="Phuntmart V."/>
            <person name="Puiu D."/>
            <person name="Shetty J."/>
            <person name="Stajich J.E."/>
            <person name="Tripathy S."/>
            <person name="Wawra S."/>
            <person name="van West P."/>
            <person name="Whitty B.R."/>
            <person name="Coutinho P.M."/>
            <person name="Henrissat B."/>
            <person name="Martin F."/>
            <person name="Thomas P.D."/>
            <person name="Tyler B.M."/>
            <person name="De Vries R.P."/>
            <person name="Kamoun S."/>
            <person name="Yandell M."/>
            <person name="Tisserat N."/>
            <person name="Buell C.R."/>
        </authorList>
    </citation>
    <scope>NUCLEOTIDE SEQUENCE</scope>
    <source>
        <strain evidence="3">DAOM:BR144</strain>
    </source>
</reference>
<keyword evidence="1" id="KW-0175">Coiled coil</keyword>
<dbReference type="EMBL" id="GL376619">
    <property type="status" value="NOT_ANNOTATED_CDS"/>
    <property type="molecule type" value="Genomic_DNA"/>
</dbReference>
<dbReference type="eggNOG" id="ENOG502SGB0">
    <property type="taxonomic scope" value="Eukaryota"/>
</dbReference>
<evidence type="ECO:0000313" key="3">
    <source>
        <dbReference type="Proteomes" id="UP000019132"/>
    </source>
</evidence>
<dbReference type="InParanoid" id="K3WTC3"/>
<dbReference type="AlphaFoldDB" id="K3WTC3"/>
<dbReference type="HOGENOM" id="CLU_1071481_0_0_1"/>
<name>K3WTC3_GLOUD</name>